<feature type="non-terminal residue" evidence="2">
    <location>
        <position position="1"/>
    </location>
</feature>
<evidence type="ECO:0000256" key="1">
    <source>
        <dbReference type="SAM" id="MobiDB-lite"/>
    </source>
</evidence>
<evidence type="ECO:0000313" key="2">
    <source>
        <dbReference type="EMBL" id="CAF2091257.1"/>
    </source>
</evidence>
<protein>
    <submittedName>
        <fullName evidence="2">(rape) hypothetical protein</fullName>
    </submittedName>
</protein>
<dbReference type="EMBL" id="HG994360">
    <property type="protein sequence ID" value="CAF2091257.1"/>
    <property type="molecule type" value="Genomic_DNA"/>
</dbReference>
<proteinExistence type="predicted"/>
<name>A0A816SZ33_BRANA</name>
<feature type="region of interest" description="Disordered" evidence="1">
    <location>
        <begin position="42"/>
        <end position="64"/>
    </location>
</feature>
<gene>
    <name evidence="2" type="ORF">DARMORV10_A06P46250.1</name>
</gene>
<organism evidence="2">
    <name type="scientific">Brassica napus</name>
    <name type="common">Rape</name>
    <dbReference type="NCBI Taxonomy" id="3708"/>
    <lineage>
        <taxon>Eukaryota</taxon>
        <taxon>Viridiplantae</taxon>
        <taxon>Streptophyta</taxon>
        <taxon>Embryophyta</taxon>
        <taxon>Tracheophyta</taxon>
        <taxon>Spermatophyta</taxon>
        <taxon>Magnoliopsida</taxon>
        <taxon>eudicotyledons</taxon>
        <taxon>Gunneridae</taxon>
        <taxon>Pentapetalae</taxon>
        <taxon>rosids</taxon>
        <taxon>malvids</taxon>
        <taxon>Brassicales</taxon>
        <taxon>Brassicaceae</taxon>
        <taxon>Brassiceae</taxon>
        <taxon>Brassica</taxon>
    </lineage>
</organism>
<sequence length="140" mass="16155">SFVQNSLPALKADSLLEARWFVQLHHPLNKSHTIPTPTVENLTITSENPKKSGKSRLESSTDIFEKESPDHVLLSPDLRKRVASNHLTTHIVTTREETVTRHKISKYNITKPKFEELEQGKCKEKQRLVLYSQHLNCYIK</sequence>
<feature type="compositionally biased region" description="Basic and acidic residues" evidence="1">
    <location>
        <begin position="55"/>
        <end position="64"/>
    </location>
</feature>
<reference evidence="2" key="1">
    <citation type="submission" date="2021-01" db="EMBL/GenBank/DDBJ databases">
        <authorList>
            <consortium name="Genoscope - CEA"/>
            <person name="William W."/>
        </authorList>
    </citation>
    <scope>NUCLEOTIDE SEQUENCE</scope>
</reference>
<dbReference type="Proteomes" id="UP001295469">
    <property type="component" value="Chromosome A06"/>
</dbReference>
<dbReference type="AlphaFoldDB" id="A0A816SZ33"/>
<accession>A0A816SZ33</accession>